<dbReference type="Proteomes" id="UP000270034">
    <property type="component" value="Chromosome"/>
</dbReference>
<dbReference type="EMBL" id="AP018515">
    <property type="protein sequence ID" value="BBC79483.1"/>
    <property type="molecule type" value="Genomic_DNA"/>
</dbReference>
<sequence>MAHRHSLPKSATYFTRSLAHLMHVPSGISGRVTLHRAV</sequence>
<proteinExistence type="predicted"/>
<reference evidence="1 2" key="1">
    <citation type="submission" date="2018-02" db="EMBL/GenBank/DDBJ databases">
        <title>Acetobacter orientalis genome.</title>
        <authorList>
            <person name="Nakashima N."/>
            <person name="Tamura T."/>
        </authorList>
    </citation>
    <scope>NUCLEOTIDE SEQUENCE [LARGE SCALE GENOMIC DNA]</scope>
    <source>
        <strain evidence="1 2">FAN1</strain>
    </source>
</reference>
<dbReference type="KEGG" id="aot:AcetOri_orf01698"/>
<organism evidence="1 2">
    <name type="scientific">Acetobacter orientalis</name>
    <dbReference type="NCBI Taxonomy" id="146474"/>
    <lineage>
        <taxon>Bacteria</taxon>
        <taxon>Pseudomonadati</taxon>
        <taxon>Pseudomonadota</taxon>
        <taxon>Alphaproteobacteria</taxon>
        <taxon>Acetobacterales</taxon>
        <taxon>Acetobacteraceae</taxon>
        <taxon>Acetobacter</taxon>
    </lineage>
</organism>
<protein>
    <submittedName>
        <fullName evidence="1">Uncharacterized protein</fullName>
    </submittedName>
</protein>
<name>A0A2Z5ZFZ1_9PROT</name>
<evidence type="ECO:0000313" key="2">
    <source>
        <dbReference type="Proteomes" id="UP000270034"/>
    </source>
</evidence>
<gene>
    <name evidence="1" type="ORF">AcetOrient_orf01698</name>
</gene>
<accession>A0A2Z5ZFZ1</accession>
<dbReference type="AlphaFoldDB" id="A0A2Z5ZFZ1"/>
<evidence type="ECO:0000313" key="1">
    <source>
        <dbReference type="EMBL" id="BBC79483.1"/>
    </source>
</evidence>